<keyword evidence="2 9" id="KW-0963">Cytoplasm</keyword>
<keyword evidence="3 9" id="KW-0436">Ligase</keyword>
<keyword evidence="6 9" id="KW-0648">Protein biosynthesis</keyword>
<dbReference type="GeneID" id="8779642"/>
<dbReference type="Gene3D" id="3.30.930.10">
    <property type="entry name" value="Bira Bifunctional Protein, Domain 2"/>
    <property type="match status" value="1"/>
</dbReference>
<evidence type="ECO:0000259" key="11">
    <source>
        <dbReference type="PROSITE" id="PS50862"/>
    </source>
</evidence>
<comment type="domain">
    <text evidence="9">Consists of three domains: the N-terminal catalytic domain, the anticodon-binding domain and the C-terminal extension.</text>
</comment>
<dbReference type="InterPro" id="IPR045864">
    <property type="entry name" value="aa-tRNA-synth_II/BPL/LPL"/>
</dbReference>
<keyword evidence="5 9" id="KW-0067">ATP-binding</keyword>
<reference evidence="12 13" key="2">
    <citation type="journal article" date="2011" name="Stand. Genomic Sci.">
        <title>Complete genome sequence of Ferroglobus placidus AEDII12DO.</title>
        <authorList>
            <person name="Anderson I."/>
            <person name="Risso C."/>
            <person name="Holmes D."/>
            <person name="Lucas S."/>
            <person name="Copeland A."/>
            <person name="Lapidus A."/>
            <person name="Cheng J.F."/>
            <person name="Bruce D."/>
            <person name="Goodwin L."/>
            <person name="Pitluck S."/>
            <person name="Saunders E."/>
            <person name="Brettin T."/>
            <person name="Detter J.C."/>
            <person name="Han C."/>
            <person name="Tapia R."/>
            <person name="Larimer F."/>
            <person name="Land M."/>
            <person name="Hauser L."/>
            <person name="Woyke T."/>
            <person name="Lovley D."/>
            <person name="Kyrpides N."/>
            <person name="Ivanova N."/>
        </authorList>
    </citation>
    <scope>NUCLEOTIDE SEQUENCE [LARGE SCALE GENOMIC DNA]</scope>
    <source>
        <strain evidence="13">DSM 10642 / AEDII12DO</strain>
    </source>
</reference>
<dbReference type="HAMAP" id="MF_01571">
    <property type="entry name" value="Pro_tRNA_synth_type3"/>
    <property type="match status" value="1"/>
</dbReference>
<evidence type="ECO:0000256" key="6">
    <source>
        <dbReference type="ARBA" id="ARBA00022917"/>
    </source>
</evidence>
<dbReference type="NCBIfam" id="TIGR00408">
    <property type="entry name" value="proS_fam_I"/>
    <property type="match status" value="1"/>
</dbReference>
<dbReference type="InterPro" id="IPR002316">
    <property type="entry name" value="Pro-tRNA-ligase_IIa"/>
</dbReference>
<evidence type="ECO:0000256" key="3">
    <source>
        <dbReference type="ARBA" id="ARBA00022598"/>
    </source>
</evidence>
<name>D3S0H4_FERPA</name>
<dbReference type="PANTHER" id="PTHR43382:SF2">
    <property type="entry name" value="BIFUNCTIONAL GLUTAMATE_PROLINE--TRNA LIGASE"/>
    <property type="match status" value="1"/>
</dbReference>
<evidence type="ECO:0000256" key="1">
    <source>
        <dbReference type="ARBA" id="ARBA00004496"/>
    </source>
</evidence>
<keyword evidence="4 9" id="KW-0547">Nucleotide-binding</keyword>
<dbReference type="GO" id="GO:0006433">
    <property type="term" value="P:prolyl-tRNA aminoacylation"/>
    <property type="evidence" value="ECO:0007669"/>
    <property type="project" value="UniProtKB-UniRule"/>
</dbReference>
<dbReference type="InterPro" id="IPR004154">
    <property type="entry name" value="Anticodon-bd"/>
</dbReference>
<dbReference type="EMBL" id="CP001899">
    <property type="protein sequence ID" value="ADC66237.1"/>
    <property type="molecule type" value="Genomic_DNA"/>
</dbReference>
<accession>D3S0H4</accession>
<proteinExistence type="inferred from homology"/>
<keyword evidence="7 9" id="KW-0030">Aminoacyl-tRNA synthetase</keyword>
<dbReference type="SUPFAM" id="SSF52954">
    <property type="entry name" value="Class II aaRS ABD-related"/>
    <property type="match status" value="1"/>
</dbReference>
<comment type="subcellular location">
    <subcellularLocation>
        <location evidence="1 9">Cytoplasm</location>
    </subcellularLocation>
</comment>
<dbReference type="GO" id="GO:0005524">
    <property type="term" value="F:ATP binding"/>
    <property type="evidence" value="ECO:0007669"/>
    <property type="project" value="UniProtKB-UniRule"/>
</dbReference>
<dbReference type="SUPFAM" id="SSF55681">
    <property type="entry name" value="Class II aaRS and biotin synthetases"/>
    <property type="match status" value="1"/>
</dbReference>
<evidence type="ECO:0000256" key="9">
    <source>
        <dbReference type="HAMAP-Rule" id="MF_01571"/>
    </source>
</evidence>
<feature type="coiled-coil region" evidence="10">
    <location>
        <begin position="378"/>
        <end position="409"/>
    </location>
</feature>
<dbReference type="InterPro" id="IPR016061">
    <property type="entry name" value="Pro-tRNA_ligase_II_C"/>
</dbReference>
<dbReference type="InterPro" id="IPR017449">
    <property type="entry name" value="Pro-tRNA_synth_II"/>
</dbReference>
<evidence type="ECO:0000313" key="13">
    <source>
        <dbReference type="Proteomes" id="UP000002613"/>
    </source>
</evidence>
<dbReference type="CDD" id="cd00778">
    <property type="entry name" value="ProRS_core_arch_euk"/>
    <property type="match status" value="1"/>
</dbReference>
<evidence type="ECO:0000256" key="8">
    <source>
        <dbReference type="ARBA" id="ARBA00047671"/>
    </source>
</evidence>
<dbReference type="PROSITE" id="PS50862">
    <property type="entry name" value="AA_TRNA_LIGASE_II"/>
    <property type="match status" value="1"/>
</dbReference>
<gene>
    <name evidence="9" type="primary">proS</name>
    <name evidence="12" type="ordered locus">Ferp_2106</name>
</gene>
<feature type="domain" description="Aminoacyl-transfer RNA synthetases class-II family profile" evidence="11">
    <location>
        <begin position="40"/>
        <end position="277"/>
    </location>
</feature>
<reference evidence="13" key="1">
    <citation type="submission" date="2010-02" db="EMBL/GenBank/DDBJ databases">
        <title>Complete sequence of Ferroglobus placidus DSM 10642.</title>
        <authorList>
            <consortium name="US DOE Joint Genome Institute"/>
            <person name="Lucas S."/>
            <person name="Copeland A."/>
            <person name="Lapidus A."/>
            <person name="Cheng J.-F."/>
            <person name="Bruce D."/>
            <person name="Goodwin L."/>
            <person name="Pitluck S."/>
            <person name="Saunders E."/>
            <person name="Brettin T."/>
            <person name="Detter J.C."/>
            <person name="Han C."/>
            <person name="Tapia R."/>
            <person name="Larimer F."/>
            <person name="Land M."/>
            <person name="Hauser L."/>
            <person name="Kyrpides N."/>
            <person name="Ivanova N."/>
            <person name="Holmes D."/>
            <person name="Lovley D."/>
            <person name="Kyrpides N."/>
            <person name="Anderson I.J."/>
            <person name="Woyke T."/>
        </authorList>
    </citation>
    <scope>NUCLEOTIDE SEQUENCE [LARGE SCALE GENOMIC DNA]</scope>
    <source>
        <strain evidence="13">DSM 10642 / AEDII12DO</strain>
    </source>
</reference>
<comment type="catalytic activity">
    <reaction evidence="8 9">
        <text>tRNA(Pro) + L-proline + ATP = L-prolyl-tRNA(Pro) + AMP + diphosphate</text>
        <dbReference type="Rhea" id="RHEA:14305"/>
        <dbReference type="Rhea" id="RHEA-COMP:9700"/>
        <dbReference type="Rhea" id="RHEA-COMP:9702"/>
        <dbReference type="ChEBI" id="CHEBI:30616"/>
        <dbReference type="ChEBI" id="CHEBI:33019"/>
        <dbReference type="ChEBI" id="CHEBI:60039"/>
        <dbReference type="ChEBI" id="CHEBI:78442"/>
        <dbReference type="ChEBI" id="CHEBI:78532"/>
        <dbReference type="ChEBI" id="CHEBI:456215"/>
        <dbReference type="EC" id="6.1.1.15"/>
    </reaction>
</comment>
<evidence type="ECO:0000256" key="10">
    <source>
        <dbReference type="SAM" id="Coils"/>
    </source>
</evidence>
<dbReference type="GO" id="GO:0017101">
    <property type="term" value="C:aminoacyl-tRNA synthetase multienzyme complex"/>
    <property type="evidence" value="ECO:0007669"/>
    <property type="project" value="TreeGrafter"/>
</dbReference>
<dbReference type="PaxDb" id="589924-Ferp_2106"/>
<dbReference type="SUPFAM" id="SSF64586">
    <property type="entry name" value="C-terminal domain of ProRS"/>
    <property type="match status" value="1"/>
</dbReference>
<protein>
    <recommendedName>
        <fullName evidence="9">Proline--tRNA ligase</fullName>
        <ecNumber evidence="9">6.1.1.15</ecNumber>
    </recommendedName>
    <alternativeName>
        <fullName evidence="9">Prolyl-tRNA synthetase</fullName>
        <shortName evidence="9">ProRS</shortName>
    </alternativeName>
</protein>
<organism evidence="12 13">
    <name type="scientific">Ferroglobus placidus (strain DSM 10642 / AEDII12DO)</name>
    <dbReference type="NCBI Taxonomy" id="589924"/>
    <lineage>
        <taxon>Archaea</taxon>
        <taxon>Methanobacteriati</taxon>
        <taxon>Methanobacteriota</taxon>
        <taxon>Archaeoglobi</taxon>
        <taxon>Archaeoglobales</taxon>
        <taxon>Archaeoglobaceae</taxon>
        <taxon>Ferroglobus</taxon>
    </lineage>
</organism>
<dbReference type="Gene3D" id="3.40.50.800">
    <property type="entry name" value="Anticodon-binding domain"/>
    <property type="match status" value="1"/>
</dbReference>
<dbReference type="InterPro" id="IPR006195">
    <property type="entry name" value="aa-tRNA-synth_II"/>
</dbReference>
<evidence type="ECO:0000256" key="7">
    <source>
        <dbReference type="ARBA" id="ARBA00023146"/>
    </source>
</evidence>
<dbReference type="eggNOG" id="arCOG00402">
    <property type="taxonomic scope" value="Archaea"/>
</dbReference>
<dbReference type="Gene3D" id="3.30.110.30">
    <property type="entry name" value="C-terminal domain of ProRS"/>
    <property type="match status" value="1"/>
</dbReference>
<comment type="similarity">
    <text evidence="9">Belongs to the class-II aminoacyl-tRNA synthetase family. ProS type 3 subfamily.</text>
</comment>
<dbReference type="FunFam" id="3.30.930.10:FF:000037">
    <property type="entry name" value="Proline--tRNA ligase"/>
    <property type="match status" value="1"/>
</dbReference>
<dbReference type="RefSeq" id="WP_012966576.1">
    <property type="nucleotide sequence ID" value="NC_013849.1"/>
</dbReference>
<dbReference type="GO" id="GO:0005737">
    <property type="term" value="C:cytoplasm"/>
    <property type="evidence" value="ECO:0007669"/>
    <property type="project" value="UniProtKB-SubCell"/>
</dbReference>
<dbReference type="InterPro" id="IPR004499">
    <property type="entry name" value="Pro-tRNA-ligase_IIa_arc-type"/>
</dbReference>
<dbReference type="Proteomes" id="UP000002613">
    <property type="component" value="Chromosome"/>
</dbReference>
<dbReference type="GO" id="GO:0004827">
    <property type="term" value="F:proline-tRNA ligase activity"/>
    <property type="evidence" value="ECO:0007669"/>
    <property type="project" value="UniProtKB-UniRule"/>
</dbReference>
<dbReference type="InterPro" id="IPR036621">
    <property type="entry name" value="Anticodon-bd_dom_sf"/>
</dbReference>
<dbReference type="AlphaFoldDB" id="D3S0H4"/>
<keyword evidence="13" id="KW-1185">Reference proteome</keyword>
<dbReference type="Pfam" id="PF09180">
    <property type="entry name" value="ProRS-C_1"/>
    <property type="match status" value="1"/>
</dbReference>
<comment type="function">
    <text evidence="9">Catalyzes the attachment of proline to tRNA(Pro) in a two-step reaction: proline is first activated by ATP to form Pro-AMP and then transferred to the acceptor end of tRNA(Pro).</text>
</comment>
<dbReference type="HOGENOM" id="CLU_001882_4_2_2"/>
<keyword evidence="10" id="KW-0175">Coiled coil</keyword>
<dbReference type="KEGG" id="fpl:Ferp_2106"/>
<sequence length="475" mass="55499">MLPPKSNFSEWFHEIIQQAEIMDIRYPVKGLYVWFPFGFKIRRLVYDKLREIMDRDHEEVYFPTLIPETELGKESEHIKGFEDEVFWVTHGGLEKLDVKLALRPTSETAMYPMFKLWIRSHADLPLRVYQIVNVFRYETKHTRPLIRLREITSFKEAHTAHRNYEEAEENVRLAVSLYKEFYDFLAIPYLILRRPEWDKFPGADYTIAFDTVMPDGRTMQIGTVHHLADNFAKTFDIKYETPDGDHAYVHQTCYGISERCIAALISIHGDDLGLVLPFEVSPVQIVIIPILYKGKEEEVMDLSKRVYEKLKGYGFRVVLDDTDERPGAKYYKWELKGVPIRIEIGPKEAERNEAVVSFRDEKVKKSLSVEELSKEKILEWAREMKERLKKKAEEEMRAKVRIFSNLEEAKEWIGKGVAVFYFCGDEKCGEEVEEKLSAGILGKFEEIPEWISAEEKGRCVNCGREGFLCAAAKSY</sequence>
<dbReference type="Pfam" id="PF00587">
    <property type="entry name" value="tRNA-synt_2b"/>
    <property type="match status" value="1"/>
</dbReference>
<dbReference type="InterPro" id="IPR002314">
    <property type="entry name" value="aa-tRNA-synt_IIb"/>
</dbReference>
<dbReference type="OrthoDB" id="7375at2157"/>
<dbReference type="PANTHER" id="PTHR43382">
    <property type="entry name" value="PROLYL-TRNA SYNTHETASE"/>
    <property type="match status" value="1"/>
</dbReference>
<comment type="subunit">
    <text evidence="9">Homodimer.</text>
</comment>
<evidence type="ECO:0000313" key="12">
    <source>
        <dbReference type="EMBL" id="ADC66237.1"/>
    </source>
</evidence>
<evidence type="ECO:0000256" key="4">
    <source>
        <dbReference type="ARBA" id="ARBA00022741"/>
    </source>
</evidence>
<dbReference type="InterPro" id="IPR033721">
    <property type="entry name" value="ProRS_core_arch_euk"/>
</dbReference>
<evidence type="ECO:0000256" key="2">
    <source>
        <dbReference type="ARBA" id="ARBA00022490"/>
    </source>
</evidence>
<dbReference type="SMART" id="SM00946">
    <property type="entry name" value="ProRS-C_1"/>
    <property type="match status" value="1"/>
</dbReference>
<dbReference type="Pfam" id="PF03129">
    <property type="entry name" value="HGTP_anticodon"/>
    <property type="match status" value="1"/>
</dbReference>
<dbReference type="PRINTS" id="PR01046">
    <property type="entry name" value="TRNASYNTHPRO"/>
</dbReference>
<dbReference type="STRING" id="589924.Ferp_2106"/>
<dbReference type="EC" id="6.1.1.15" evidence="9"/>
<evidence type="ECO:0000256" key="5">
    <source>
        <dbReference type="ARBA" id="ARBA00022840"/>
    </source>
</evidence>